<reference evidence="2" key="1">
    <citation type="submission" date="2018-05" db="EMBL/GenBank/DDBJ databases">
        <authorList>
            <person name="Lanie J.A."/>
            <person name="Ng W.-L."/>
            <person name="Kazmierczak K.M."/>
            <person name="Andrzejewski T.M."/>
            <person name="Davidsen T.M."/>
            <person name="Wayne K.J."/>
            <person name="Tettelin H."/>
            <person name="Glass J.I."/>
            <person name="Rusch D."/>
            <person name="Podicherti R."/>
            <person name="Tsui H.-C.T."/>
            <person name="Winkler M.E."/>
        </authorList>
    </citation>
    <scope>NUCLEOTIDE SEQUENCE</scope>
</reference>
<feature type="region of interest" description="Disordered" evidence="1">
    <location>
        <begin position="1"/>
        <end position="25"/>
    </location>
</feature>
<accession>A0A383CLC8</accession>
<evidence type="ECO:0000313" key="2">
    <source>
        <dbReference type="EMBL" id="SVE32860.1"/>
    </source>
</evidence>
<proteinExistence type="predicted"/>
<dbReference type="AlphaFoldDB" id="A0A383CLC8"/>
<gene>
    <name evidence="2" type="ORF">METZ01_LOCUS485714</name>
</gene>
<name>A0A383CLC8_9ZZZZ</name>
<feature type="non-terminal residue" evidence="2">
    <location>
        <position position="1"/>
    </location>
</feature>
<dbReference type="EMBL" id="UINC01209718">
    <property type="protein sequence ID" value="SVE32860.1"/>
    <property type="molecule type" value="Genomic_DNA"/>
</dbReference>
<evidence type="ECO:0000256" key="1">
    <source>
        <dbReference type="SAM" id="MobiDB-lite"/>
    </source>
</evidence>
<organism evidence="2">
    <name type="scientific">marine metagenome</name>
    <dbReference type="NCBI Taxonomy" id="408172"/>
    <lineage>
        <taxon>unclassified sequences</taxon>
        <taxon>metagenomes</taxon>
        <taxon>ecological metagenomes</taxon>
    </lineage>
</organism>
<sequence>TVPQTGSPITGPVLEQRVTEAASPA</sequence>
<protein>
    <submittedName>
        <fullName evidence="2">Uncharacterized protein</fullName>
    </submittedName>
</protein>